<organism evidence="2 3">
    <name type="scientific">Diaporthe eres</name>
    <name type="common">Phomopsis oblonga</name>
    <dbReference type="NCBI Taxonomy" id="83184"/>
    <lineage>
        <taxon>Eukaryota</taxon>
        <taxon>Fungi</taxon>
        <taxon>Dikarya</taxon>
        <taxon>Ascomycota</taxon>
        <taxon>Pezizomycotina</taxon>
        <taxon>Sordariomycetes</taxon>
        <taxon>Sordariomycetidae</taxon>
        <taxon>Diaporthales</taxon>
        <taxon>Diaporthaceae</taxon>
        <taxon>Diaporthe</taxon>
        <taxon>Diaporthe eres species complex</taxon>
    </lineage>
</organism>
<accession>A0ABR1NY86</accession>
<dbReference type="Proteomes" id="UP001430848">
    <property type="component" value="Unassembled WGS sequence"/>
</dbReference>
<feature type="region of interest" description="Disordered" evidence="1">
    <location>
        <begin position="69"/>
        <end position="107"/>
    </location>
</feature>
<keyword evidence="3" id="KW-1185">Reference proteome</keyword>
<evidence type="ECO:0000256" key="1">
    <source>
        <dbReference type="SAM" id="MobiDB-lite"/>
    </source>
</evidence>
<evidence type="ECO:0000313" key="3">
    <source>
        <dbReference type="Proteomes" id="UP001430848"/>
    </source>
</evidence>
<comment type="caution">
    <text evidence="2">The sequence shown here is derived from an EMBL/GenBank/DDBJ whole genome shotgun (WGS) entry which is preliminary data.</text>
</comment>
<protein>
    <submittedName>
        <fullName evidence="2">Uncharacterized protein</fullName>
    </submittedName>
</protein>
<evidence type="ECO:0000313" key="2">
    <source>
        <dbReference type="EMBL" id="KAK7720253.1"/>
    </source>
</evidence>
<proteinExistence type="predicted"/>
<dbReference type="EMBL" id="JAKNSF020000077">
    <property type="protein sequence ID" value="KAK7720253.1"/>
    <property type="molecule type" value="Genomic_DNA"/>
</dbReference>
<gene>
    <name evidence="2" type="ORF">SLS63_009925</name>
</gene>
<feature type="compositionally biased region" description="Acidic residues" evidence="1">
    <location>
        <begin position="90"/>
        <end position="105"/>
    </location>
</feature>
<feature type="compositionally biased region" description="Low complexity" evidence="1">
    <location>
        <begin position="73"/>
        <end position="87"/>
    </location>
</feature>
<sequence length="177" mass="19696">MARKLGPLHEFEDILNEGFNATVDALMDDVAWNDEMNLDLLSMILSSLDGLEREAQIALSARFSDLEPEEEAIAAAGEGDGVSTTSSESEKEDEDEDPLPEDEGDLTGYTSYCDGSRCEVTWRAWKGRKIYQCLYCWDTLLCEPCYEKRMGFNAGVTIPPGENFCGNNHKYLCPVDG</sequence>
<reference evidence="2 3" key="1">
    <citation type="submission" date="2024-02" db="EMBL/GenBank/DDBJ databases">
        <title>De novo assembly and annotation of 12 fungi associated with fruit tree decline syndrome in Ontario, Canada.</title>
        <authorList>
            <person name="Sulman M."/>
            <person name="Ellouze W."/>
            <person name="Ilyukhin E."/>
        </authorList>
    </citation>
    <scope>NUCLEOTIDE SEQUENCE [LARGE SCALE GENOMIC DNA]</scope>
    <source>
        <strain evidence="2 3">M169</strain>
    </source>
</reference>
<name>A0ABR1NY86_DIAER</name>